<feature type="domain" description="SCP" evidence="2">
    <location>
        <begin position="88"/>
        <end position="193"/>
    </location>
</feature>
<organism evidence="4 5">
    <name type="scientific">Portibacter lacus</name>
    <dbReference type="NCBI Taxonomy" id="1099794"/>
    <lineage>
        <taxon>Bacteria</taxon>
        <taxon>Pseudomonadati</taxon>
        <taxon>Bacteroidota</taxon>
        <taxon>Saprospiria</taxon>
        <taxon>Saprospirales</taxon>
        <taxon>Haliscomenobacteraceae</taxon>
        <taxon>Portibacter</taxon>
    </lineage>
</organism>
<reference evidence="4" key="2">
    <citation type="submission" date="2023-01" db="EMBL/GenBank/DDBJ databases">
        <title>Draft genome sequence of Portibacter lacus strain NBRC 108769.</title>
        <authorList>
            <person name="Sun Q."/>
            <person name="Mori K."/>
        </authorList>
    </citation>
    <scope>NUCLEOTIDE SEQUENCE</scope>
    <source>
        <strain evidence="4">NBRC 108769</strain>
    </source>
</reference>
<feature type="signal peptide" evidence="1">
    <location>
        <begin position="1"/>
        <end position="20"/>
    </location>
</feature>
<evidence type="ECO:0000259" key="3">
    <source>
        <dbReference type="Pfam" id="PF18962"/>
    </source>
</evidence>
<evidence type="ECO:0000313" key="4">
    <source>
        <dbReference type="EMBL" id="GLR17750.1"/>
    </source>
</evidence>
<dbReference type="AlphaFoldDB" id="A0AA37STD2"/>
<dbReference type="EMBL" id="BSOH01000014">
    <property type="protein sequence ID" value="GLR17750.1"/>
    <property type="molecule type" value="Genomic_DNA"/>
</dbReference>
<feature type="domain" description="Secretion system C-terminal sorting" evidence="3">
    <location>
        <begin position="492"/>
        <end position="561"/>
    </location>
</feature>
<reference evidence="4" key="1">
    <citation type="journal article" date="2014" name="Int. J. Syst. Evol. Microbiol.">
        <title>Complete genome sequence of Corynebacterium casei LMG S-19264T (=DSM 44701T), isolated from a smear-ripened cheese.</title>
        <authorList>
            <consortium name="US DOE Joint Genome Institute (JGI-PGF)"/>
            <person name="Walter F."/>
            <person name="Albersmeier A."/>
            <person name="Kalinowski J."/>
            <person name="Ruckert C."/>
        </authorList>
    </citation>
    <scope>NUCLEOTIDE SEQUENCE</scope>
    <source>
        <strain evidence="4">NBRC 108769</strain>
    </source>
</reference>
<feature type="chain" id="PRO_5041282769" description="Secretion system C-terminal sorting domain-containing protein" evidence="1">
    <location>
        <begin position="21"/>
        <end position="564"/>
    </location>
</feature>
<evidence type="ECO:0000256" key="1">
    <source>
        <dbReference type="SAM" id="SignalP"/>
    </source>
</evidence>
<dbReference type="Pfam" id="PF18962">
    <property type="entry name" value="Por_Secre_tail"/>
    <property type="match status" value="1"/>
</dbReference>
<evidence type="ECO:0000313" key="5">
    <source>
        <dbReference type="Proteomes" id="UP001156666"/>
    </source>
</evidence>
<accession>A0AA37STD2</accession>
<evidence type="ECO:0008006" key="6">
    <source>
        <dbReference type="Google" id="ProtNLM"/>
    </source>
</evidence>
<keyword evidence="1" id="KW-0732">Signal</keyword>
<dbReference type="InterPro" id="IPR014044">
    <property type="entry name" value="CAP_dom"/>
</dbReference>
<dbReference type="Proteomes" id="UP001156666">
    <property type="component" value="Unassembled WGS sequence"/>
</dbReference>
<keyword evidence="5" id="KW-1185">Reference proteome</keyword>
<evidence type="ECO:0000259" key="2">
    <source>
        <dbReference type="Pfam" id="PF00188"/>
    </source>
</evidence>
<gene>
    <name evidence="4" type="ORF">GCM10007940_23650</name>
</gene>
<name>A0AA37STD2_9BACT</name>
<dbReference type="Pfam" id="PF00188">
    <property type="entry name" value="CAP"/>
    <property type="match status" value="1"/>
</dbReference>
<protein>
    <recommendedName>
        <fullName evidence="6">Secretion system C-terminal sorting domain-containing protein</fullName>
    </recommendedName>
</protein>
<sequence length="564" mass="63102">MKLFYLIILVSCTVNSIATAQPISDEFRDEVILTYRTDTISCDRNAVIENYKQGYIATEVSYDELGWNGDVDNCDEGSISDIAMEKTLQRINYFRKLVGVDQEVVFNDTKSQKCQKAILMMDAENKLDHYPTTDWKCSSPEGIEAAGKSNISYGRHSSGSVPQYIQDAGSGNGAVGHRRWILYPKSHEFGFGSTNWGTAMWVIGGNQNPEFYPEFVAYPSPGYFPKNLIYPRWSFSKKGANYDLAKIKMYNEAGENISYTVEEVVNGYGDHTLVWIPEIELYDESRGTDAYFKVEIDSIKSGGEYISYEYEVLGIIPEYSSEPASIVYPTCSSSNGSISIDNTTGYQSISWNNGEQNTTSISALSAGDYSVSITDKLGCEKVMEFTLSSTNEPKVLTEISGNMTSFSNTNEIYSTDQFVDGNYTWTITNGQILDQTSNYEIEVVWDEGVSIGILCVQFSDFESCKSNEVCVDVELSTSSTEKIAVTNFQLTPNPAKDHLLIQWDRQSNLKMISIYNSAGAKVNSLKTNSSEAQIKLDVSSYEPGLYFTQFQYDDQVVVKKFLKI</sequence>
<dbReference type="InterPro" id="IPR026444">
    <property type="entry name" value="Secre_tail"/>
</dbReference>
<proteinExistence type="predicted"/>
<comment type="caution">
    <text evidence="4">The sequence shown here is derived from an EMBL/GenBank/DDBJ whole genome shotgun (WGS) entry which is preliminary data.</text>
</comment>
<dbReference type="NCBIfam" id="TIGR04183">
    <property type="entry name" value="Por_Secre_tail"/>
    <property type="match status" value="1"/>
</dbReference>
<dbReference type="RefSeq" id="WP_235291432.1">
    <property type="nucleotide sequence ID" value="NZ_BSOH01000014.1"/>
</dbReference>